<dbReference type="CDD" id="cd11071">
    <property type="entry name" value="CYP74"/>
    <property type="match status" value="1"/>
</dbReference>
<dbReference type="SUPFAM" id="SSF48264">
    <property type="entry name" value="Cytochrome P450"/>
    <property type="match status" value="1"/>
</dbReference>
<dbReference type="Gene3D" id="1.10.630.10">
    <property type="entry name" value="Cytochrome P450"/>
    <property type="match status" value="1"/>
</dbReference>
<feature type="binding site" description="axial binding residue" evidence="6">
    <location>
        <position position="462"/>
    </location>
    <ligand>
        <name>heme</name>
        <dbReference type="ChEBI" id="CHEBI:30413"/>
    </ligand>
    <ligandPart>
        <name>Fe</name>
        <dbReference type="ChEBI" id="CHEBI:18248"/>
    </ligandPart>
</feature>
<dbReference type="InterPro" id="IPR002403">
    <property type="entry name" value="Cyt_P450_E_grp-IV"/>
</dbReference>
<dbReference type="PRINTS" id="PR00465">
    <property type="entry name" value="EP450IV"/>
</dbReference>
<dbReference type="GO" id="GO:0005506">
    <property type="term" value="F:iron ion binding"/>
    <property type="evidence" value="ECO:0007669"/>
    <property type="project" value="InterPro"/>
</dbReference>
<comment type="similarity">
    <text evidence="1">Belongs to the cytochrome P450 family.</text>
</comment>
<dbReference type="GO" id="GO:0016125">
    <property type="term" value="P:sterol metabolic process"/>
    <property type="evidence" value="ECO:0007669"/>
    <property type="project" value="TreeGrafter"/>
</dbReference>
<organism evidence="8">
    <name type="scientific">Croton stellatopilosus</name>
    <dbReference type="NCBI Taxonomy" id="431156"/>
    <lineage>
        <taxon>Eukaryota</taxon>
        <taxon>Viridiplantae</taxon>
        <taxon>Streptophyta</taxon>
        <taxon>Embryophyta</taxon>
        <taxon>Tracheophyta</taxon>
        <taxon>Spermatophyta</taxon>
        <taxon>Magnoliopsida</taxon>
        <taxon>eudicotyledons</taxon>
        <taxon>Gunneridae</taxon>
        <taxon>Pentapetalae</taxon>
        <taxon>rosids</taxon>
        <taxon>fabids</taxon>
        <taxon>Malpighiales</taxon>
        <taxon>Euphorbiaceae</taxon>
        <taxon>Crotonoideae</taxon>
        <taxon>Crotoneae</taxon>
        <taxon>Croton</taxon>
    </lineage>
</organism>
<keyword evidence="4 6" id="KW-0408">Iron</keyword>
<dbReference type="PANTHER" id="PTHR24286">
    <property type="entry name" value="CYTOCHROME P450 26"/>
    <property type="match status" value="1"/>
</dbReference>
<dbReference type="InterPro" id="IPR001128">
    <property type="entry name" value="Cyt_P450"/>
</dbReference>
<evidence type="ECO:0000313" key="8">
    <source>
        <dbReference type="EMBL" id="AYM55649.1"/>
    </source>
</evidence>
<feature type="region of interest" description="Disordered" evidence="7">
    <location>
        <begin position="9"/>
        <end position="42"/>
    </location>
</feature>
<dbReference type="Pfam" id="PF00067">
    <property type="entry name" value="p450"/>
    <property type="match status" value="1"/>
</dbReference>
<protein>
    <submittedName>
        <fullName evidence="8">Cytochrome p450</fullName>
    </submittedName>
</protein>
<evidence type="ECO:0000256" key="5">
    <source>
        <dbReference type="ARBA" id="ARBA00023239"/>
    </source>
</evidence>
<keyword evidence="2 6" id="KW-0349">Heme</keyword>
<keyword evidence="3 6" id="KW-0479">Metal-binding</keyword>
<dbReference type="GO" id="GO:0004497">
    <property type="term" value="F:monooxygenase activity"/>
    <property type="evidence" value="ECO:0007669"/>
    <property type="project" value="InterPro"/>
</dbReference>
<evidence type="ECO:0000256" key="1">
    <source>
        <dbReference type="ARBA" id="ARBA00010617"/>
    </source>
</evidence>
<accession>A0A3G2CJX6</accession>
<reference evidence="8" key="1">
    <citation type="submission" date="2018-01" db="EMBL/GenBank/DDBJ databases">
        <title>Identification of Cytochrome P450 in Croton stellatopilosus Transcriptome.</title>
        <authorList>
            <person name="Sintupachee S."/>
            <person name="De-Eknamkul W."/>
        </authorList>
    </citation>
    <scope>NUCLEOTIDE SEQUENCE</scope>
</reference>
<comment type="cofactor">
    <cofactor evidence="6">
        <name>heme</name>
        <dbReference type="ChEBI" id="CHEBI:30413"/>
    </cofactor>
</comment>
<sequence length="501" mass="55731">MATVTIKMMNVSPGMSSSSSSSSPSPSSPPQTISTGSQPSSSLPLRAIPGSYGWPLLGPISDRLDYSWFQGPENFFKTRIEKYKSTVFRTNVPPTFPFFLGVNPNVVAVLDCKSFAHLFDMEIVEKKNVLVGDFMPSTQFTGNIRAAVYLDPSEPGHARVKSFSIDVLKRSSKVWLAELLTNLDRLWDIIDKEISEKGSAGYIFPLQRGIFKFLTKALVGADIAKSPEIEKSGYAMLDRWLALQLLPTVPITAFQPLTEIFLHSFSYPFFLVSGDYNKLTDFVRKEGKEVIQRANAEFGMSEEETVHNILFILGFNAYGGFSIFIPTLFNTIASDTTGLQEKLRKEARENGGPNLTFDSVKDMPLIESVVYETLRLNPPVPLQYARARKDFLLSSHDSVFEVKKGELLCGYQKLVMQDSKIFNEPESFKPDRFVGSGKELLNYLYWSNGPQTGSPSASNKQCSAKDYVTLSASLMVAHLFRRYDSITGDATSITSAKKATN</sequence>
<dbReference type="GO" id="GO:0016705">
    <property type="term" value="F:oxidoreductase activity, acting on paired donors, with incorporation or reduction of molecular oxygen"/>
    <property type="evidence" value="ECO:0007669"/>
    <property type="project" value="InterPro"/>
</dbReference>
<dbReference type="AlphaFoldDB" id="A0A3G2CJX6"/>
<evidence type="ECO:0000256" key="3">
    <source>
        <dbReference type="ARBA" id="ARBA00022723"/>
    </source>
</evidence>
<dbReference type="GO" id="GO:0016829">
    <property type="term" value="F:lyase activity"/>
    <property type="evidence" value="ECO:0007669"/>
    <property type="project" value="UniProtKB-KW"/>
</dbReference>
<dbReference type="InterPro" id="IPR036396">
    <property type="entry name" value="Cyt_P450_sf"/>
</dbReference>
<feature type="compositionally biased region" description="Low complexity" evidence="7">
    <location>
        <begin position="12"/>
        <end position="42"/>
    </location>
</feature>
<dbReference type="FunFam" id="1.10.630.10:FF:000024">
    <property type="entry name" value="Allene oxide synthase, chloroplastic"/>
    <property type="match status" value="1"/>
</dbReference>
<proteinExistence type="evidence at transcript level"/>
<name>A0A3G2CJX6_9ROSI</name>
<evidence type="ECO:0000256" key="4">
    <source>
        <dbReference type="ARBA" id="ARBA00023004"/>
    </source>
</evidence>
<dbReference type="GO" id="GO:0020037">
    <property type="term" value="F:heme binding"/>
    <property type="evidence" value="ECO:0007669"/>
    <property type="project" value="InterPro"/>
</dbReference>
<dbReference type="PANTHER" id="PTHR24286:SF49">
    <property type="entry name" value="INACTIVE LINOLENATE HYDROPEROXIDE LYASE-RELATED"/>
    <property type="match status" value="1"/>
</dbReference>
<gene>
    <name evidence="8" type="primary">CYP74B30</name>
</gene>
<evidence type="ECO:0000256" key="6">
    <source>
        <dbReference type="PIRSR" id="PIRSR602403-1"/>
    </source>
</evidence>
<evidence type="ECO:0000256" key="2">
    <source>
        <dbReference type="ARBA" id="ARBA00022617"/>
    </source>
</evidence>
<keyword evidence="5" id="KW-0456">Lyase</keyword>
<evidence type="ECO:0000256" key="7">
    <source>
        <dbReference type="SAM" id="MobiDB-lite"/>
    </source>
</evidence>
<dbReference type="GO" id="GO:0006631">
    <property type="term" value="P:fatty acid metabolic process"/>
    <property type="evidence" value="ECO:0007669"/>
    <property type="project" value="UniProtKB-ARBA"/>
</dbReference>
<dbReference type="EMBL" id="MG816186">
    <property type="protein sequence ID" value="AYM55649.1"/>
    <property type="molecule type" value="mRNA"/>
</dbReference>